<gene>
    <name evidence="3" type="ORF">DFJ64_1305</name>
</gene>
<dbReference type="CDD" id="cd17788">
    <property type="entry name" value="CBS_pair_bac"/>
    <property type="match status" value="1"/>
</dbReference>
<dbReference type="SUPFAM" id="SSF54631">
    <property type="entry name" value="CBS-domain pair"/>
    <property type="match status" value="1"/>
</dbReference>
<accession>A0A3D9V5D6</accession>
<dbReference type="Proteomes" id="UP000256485">
    <property type="component" value="Unassembled WGS sequence"/>
</dbReference>
<sequence length="151" mass="16197">MRARGLVEEYPSVSVESDGLEAAQLLAQHRLPGLVVTAEDGHPVAILPTSQVVRSVVPQYVQQDPVLAGVLDEKASDQIVHQLNRLKVRDMLPQPPMEVAVVDANDTALEVAAVMARLRCPLVAVVENGRLTGVVTASRLLEYALNDSSAT</sequence>
<feature type="domain" description="CBS" evidence="2">
    <location>
        <begin position="91"/>
        <end position="151"/>
    </location>
</feature>
<protein>
    <submittedName>
        <fullName evidence="3">CBS domain protein</fullName>
    </submittedName>
</protein>
<dbReference type="PROSITE" id="PS51371">
    <property type="entry name" value="CBS"/>
    <property type="match status" value="1"/>
</dbReference>
<evidence type="ECO:0000313" key="4">
    <source>
        <dbReference type="Proteomes" id="UP000256485"/>
    </source>
</evidence>
<keyword evidence="1" id="KW-0129">CBS domain</keyword>
<name>A0A3D9V5D6_THECX</name>
<dbReference type="Pfam" id="PF00571">
    <property type="entry name" value="CBS"/>
    <property type="match status" value="1"/>
</dbReference>
<organism evidence="3 4">
    <name type="scientific">Thermasporomyces composti</name>
    <dbReference type="NCBI Taxonomy" id="696763"/>
    <lineage>
        <taxon>Bacteria</taxon>
        <taxon>Bacillati</taxon>
        <taxon>Actinomycetota</taxon>
        <taxon>Actinomycetes</taxon>
        <taxon>Propionibacteriales</taxon>
        <taxon>Nocardioidaceae</taxon>
        <taxon>Thermasporomyces</taxon>
    </lineage>
</organism>
<dbReference type="InterPro" id="IPR000644">
    <property type="entry name" value="CBS_dom"/>
</dbReference>
<evidence type="ECO:0000259" key="2">
    <source>
        <dbReference type="PROSITE" id="PS51371"/>
    </source>
</evidence>
<evidence type="ECO:0000313" key="3">
    <source>
        <dbReference type="EMBL" id="REF35913.1"/>
    </source>
</evidence>
<dbReference type="EMBL" id="QTUC01000001">
    <property type="protein sequence ID" value="REF35913.1"/>
    <property type="molecule type" value="Genomic_DNA"/>
</dbReference>
<proteinExistence type="predicted"/>
<dbReference type="OrthoDB" id="3535009at2"/>
<keyword evidence="4" id="KW-1185">Reference proteome</keyword>
<dbReference type="RefSeq" id="WP_115849616.1">
    <property type="nucleotide sequence ID" value="NZ_QTUC01000001.1"/>
</dbReference>
<evidence type="ECO:0000256" key="1">
    <source>
        <dbReference type="PROSITE-ProRule" id="PRU00703"/>
    </source>
</evidence>
<dbReference type="InterPro" id="IPR046342">
    <property type="entry name" value="CBS_dom_sf"/>
</dbReference>
<dbReference type="SMART" id="SM00116">
    <property type="entry name" value="CBS"/>
    <property type="match status" value="2"/>
</dbReference>
<dbReference type="Gene3D" id="3.10.580.10">
    <property type="entry name" value="CBS-domain"/>
    <property type="match status" value="1"/>
</dbReference>
<comment type="caution">
    <text evidence="3">The sequence shown here is derived from an EMBL/GenBank/DDBJ whole genome shotgun (WGS) entry which is preliminary data.</text>
</comment>
<dbReference type="AlphaFoldDB" id="A0A3D9V5D6"/>
<reference evidence="3 4" key="1">
    <citation type="submission" date="2018-08" db="EMBL/GenBank/DDBJ databases">
        <title>Sequencing the genomes of 1000 actinobacteria strains.</title>
        <authorList>
            <person name="Klenk H.-P."/>
        </authorList>
    </citation>
    <scope>NUCLEOTIDE SEQUENCE [LARGE SCALE GENOMIC DNA]</scope>
    <source>
        <strain evidence="3 4">DSM 22891</strain>
    </source>
</reference>